<evidence type="ECO:0000313" key="2">
    <source>
        <dbReference type="EMBL" id="ETO32428.1"/>
    </source>
</evidence>
<dbReference type="EMBL" id="ASPP01004214">
    <property type="protein sequence ID" value="ETO32428.1"/>
    <property type="molecule type" value="Genomic_DNA"/>
</dbReference>
<keyword evidence="1" id="KW-0472">Membrane</keyword>
<sequence length="380" mass="44188">MSNQASITSTPFQSLKDLPIPLTESQCILHKHEILICGSRLKNECYSYHTLKNEYKFICEYPSDITLSGHCVVELIDNNNNKNEITLLSFGGNKNIIRHTLVMKYVSVWSDDNKMDKSKKLKKSNYYNEWTPLINDYNNPIIIGRDEDDYVGVRAVIGGSNNNLLFITYPEHNISVFDVNIFQFIKHDTIPTLFSLVSCHCFVSKSEKGQEQEMMKTNKKQNKKRNYEMLLFCENVGLLIEYNEDNNIFQFHQLPVCDSIAILKQYAYVCINGVILFFGGLVDWFENDIVTGSVYKYLIHENIWTSFEHNLPIPLHNCFGILNRNNNDIHIIGGSNDEKSIVSTHIKTKVSEWRYASQLVIFLLTLFFVIKYKIYLYYIK</sequence>
<evidence type="ECO:0000256" key="1">
    <source>
        <dbReference type="SAM" id="Phobius"/>
    </source>
</evidence>
<feature type="transmembrane region" description="Helical" evidence="1">
    <location>
        <begin position="353"/>
        <end position="370"/>
    </location>
</feature>
<comment type="caution">
    <text evidence="2">The sequence shown here is derived from an EMBL/GenBank/DDBJ whole genome shotgun (WGS) entry which is preliminary data.</text>
</comment>
<protein>
    <recommendedName>
        <fullName evidence="4">Kelch motif family protein</fullName>
    </recommendedName>
</protein>
<accession>X6P2S7</accession>
<dbReference type="Proteomes" id="UP000023152">
    <property type="component" value="Unassembled WGS sequence"/>
</dbReference>
<keyword evidence="1" id="KW-1133">Transmembrane helix</keyword>
<evidence type="ECO:0008006" key="4">
    <source>
        <dbReference type="Google" id="ProtNLM"/>
    </source>
</evidence>
<organism evidence="2 3">
    <name type="scientific">Reticulomyxa filosa</name>
    <dbReference type="NCBI Taxonomy" id="46433"/>
    <lineage>
        <taxon>Eukaryota</taxon>
        <taxon>Sar</taxon>
        <taxon>Rhizaria</taxon>
        <taxon>Retaria</taxon>
        <taxon>Foraminifera</taxon>
        <taxon>Monothalamids</taxon>
        <taxon>Reticulomyxidae</taxon>
        <taxon>Reticulomyxa</taxon>
    </lineage>
</organism>
<proteinExistence type="predicted"/>
<evidence type="ECO:0000313" key="3">
    <source>
        <dbReference type="Proteomes" id="UP000023152"/>
    </source>
</evidence>
<keyword evidence="1" id="KW-0812">Transmembrane</keyword>
<gene>
    <name evidence="2" type="ORF">RFI_04689</name>
</gene>
<reference evidence="2 3" key="1">
    <citation type="journal article" date="2013" name="Curr. Biol.">
        <title>The Genome of the Foraminiferan Reticulomyxa filosa.</title>
        <authorList>
            <person name="Glockner G."/>
            <person name="Hulsmann N."/>
            <person name="Schleicher M."/>
            <person name="Noegel A.A."/>
            <person name="Eichinger L."/>
            <person name="Gallinger C."/>
            <person name="Pawlowski J."/>
            <person name="Sierra R."/>
            <person name="Euteneuer U."/>
            <person name="Pillet L."/>
            <person name="Moustafa A."/>
            <person name="Platzer M."/>
            <person name="Groth M."/>
            <person name="Szafranski K."/>
            <person name="Schliwa M."/>
        </authorList>
    </citation>
    <scope>NUCLEOTIDE SEQUENCE [LARGE SCALE GENOMIC DNA]</scope>
</reference>
<dbReference type="InterPro" id="IPR011043">
    <property type="entry name" value="Gal_Oxase/kelch_b-propeller"/>
</dbReference>
<dbReference type="SUPFAM" id="SSF50965">
    <property type="entry name" value="Galactose oxidase, central domain"/>
    <property type="match status" value="1"/>
</dbReference>
<dbReference type="AlphaFoldDB" id="X6P2S7"/>
<dbReference type="Gene3D" id="2.120.10.80">
    <property type="entry name" value="Kelch-type beta propeller"/>
    <property type="match status" value="1"/>
</dbReference>
<keyword evidence="3" id="KW-1185">Reference proteome</keyword>
<name>X6P2S7_RETFI</name>
<dbReference type="InterPro" id="IPR015915">
    <property type="entry name" value="Kelch-typ_b-propeller"/>
</dbReference>